<dbReference type="Proteomes" id="UP001175271">
    <property type="component" value="Unassembled WGS sequence"/>
</dbReference>
<sequence length="920" mass="104121">MNRLLLAAALLWRLSIASPLVTTYSFYDAENCGKEQIKTLTLSGDAPPDASLVDLDMDAYSDDTYNWISDNRARRSPEWEDEPLEGEKSGVPWKAMGGVKAKEGELPWAVAITYKNEYRCTGTLISKKHVLTAAHCFVENGHKSVAWNCQRNKFLTEEDAVQHMTVQYGAACLLPDQPACENYTATMTKVNIKKALFRDFYELNGCKGGRDFALLELESEVEGVNHVCLPHLHDDGELRKSGDFFSYGWGSNPEHDKRHMVSPVLQKVGLAALLANEMCRMNWENMPYDGICTSEWSHKDMCEGDSGGGLIVQDVGRNKQKRWFLYGVVSFGSDCKLLLDMNHKGRTQVFTDITMYTATIDQYRCTGTLISKKHVLTAAHCFVENGHKSVAWNCQRNKFLTEEDAVQHMTVQYGAACLLPDQPACENYTATMTKVNIKKALFRDFYELNGCKGGRDFALLQLESEVEGVNHICLPHLYDTTKVHSAKNFHSYGWENDLERENLTSTILQNVILGVLLRAELCKTLWGDMSDDTICAIKWNTYQPTSIRLRMNRLLLVVAFLWPLFDASPLLTTNGVYDSKNCGRDQKKVQLFGNKEVDTSIHDSDSDLSDAAYEWEIENRPRRSPEWEDEPLVGEEGKAMGGENVTDGELPWAVAIEHKEEYRCTGTLISKKHVLTAAHCFVEDSTKSVKENCDNHQFLNESDVIQYMVVKYGASCLEAGHKECEGSKAVMKTAKVVRAHFRDFYELNGCKGGRDFALLELESEVEGVNHVCLPHLHDDGRLRFANPFFAYGWGSNPEHNKRYLISPILQKVNVAQLYAPEFCRKQWSSMPYDAICTPEWNHKDMCEGDSGGGLIVQDVGHNKQKRWFLYGVVSFGSDCKLLLDMNHKARSQVFTDITMYSATIDRFIFGNNVLKHIILW</sequence>
<evidence type="ECO:0000313" key="5">
    <source>
        <dbReference type="EMBL" id="KAK0415766.1"/>
    </source>
</evidence>
<evidence type="ECO:0000256" key="2">
    <source>
        <dbReference type="ARBA" id="ARBA00024195"/>
    </source>
</evidence>
<gene>
    <name evidence="5" type="ORF">QR680_012106</name>
</gene>
<dbReference type="InterPro" id="IPR009003">
    <property type="entry name" value="Peptidase_S1_PA"/>
</dbReference>
<keyword evidence="1" id="KW-1015">Disulfide bond</keyword>
<feature type="domain" description="Peptidase S1" evidence="4">
    <location>
        <begin position="362"/>
        <end position="615"/>
    </location>
</feature>
<accession>A0AA39I2J0</accession>
<dbReference type="Pfam" id="PF00089">
    <property type="entry name" value="Trypsin"/>
    <property type="match status" value="3"/>
</dbReference>
<reference evidence="5" key="1">
    <citation type="submission" date="2023-06" db="EMBL/GenBank/DDBJ databases">
        <title>Genomic analysis of the entomopathogenic nematode Steinernema hermaphroditum.</title>
        <authorList>
            <person name="Schwarz E.M."/>
            <person name="Heppert J.K."/>
            <person name="Baniya A."/>
            <person name="Schwartz H.T."/>
            <person name="Tan C.-H."/>
            <person name="Antoshechkin I."/>
            <person name="Sternberg P.W."/>
            <person name="Goodrich-Blair H."/>
            <person name="Dillman A.R."/>
        </authorList>
    </citation>
    <scope>NUCLEOTIDE SEQUENCE</scope>
    <source>
        <strain evidence="5">PS9179</strain>
        <tissue evidence="5">Whole animal</tissue>
    </source>
</reference>
<name>A0AA39I2J0_9BILA</name>
<comment type="caution">
    <text evidence="5">The sequence shown here is derived from an EMBL/GenBank/DDBJ whole genome shotgun (WGS) entry which is preliminary data.</text>
</comment>
<dbReference type="AlphaFoldDB" id="A0AA39I2J0"/>
<dbReference type="InterPro" id="IPR051487">
    <property type="entry name" value="Ser/Thr_Proteases_Immune/Dev"/>
</dbReference>
<dbReference type="PROSITE" id="PS00134">
    <property type="entry name" value="TRYPSIN_HIS"/>
    <property type="match status" value="2"/>
</dbReference>
<dbReference type="GO" id="GO:0004252">
    <property type="term" value="F:serine-type endopeptidase activity"/>
    <property type="evidence" value="ECO:0007669"/>
    <property type="project" value="InterPro"/>
</dbReference>
<dbReference type="Gene3D" id="2.40.10.10">
    <property type="entry name" value="Trypsin-like serine proteases"/>
    <property type="match status" value="3"/>
</dbReference>
<dbReference type="SMART" id="SM00020">
    <property type="entry name" value="Tryp_SPc"/>
    <property type="match status" value="2"/>
</dbReference>
<dbReference type="GO" id="GO:0006508">
    <property type="term" value="P:proteolysis"/>
    <property type="evidence" value="ECO:0007669"/>
    <property type="project" value="InterPro"/>
</dbReference>
<dbReference type="InterPro" id="IPR043504">
    <property type="entry name" value="Peptidase_S1_PA_chymotrypsin"/>
</dbReference>
<dbReference type="PRINTS" id="PR00722">
    <property type="entry name" value="CHYMOTRYPSIN"/>
</dbReference>
<keyword evidence="3" id="KW-0732">Signal</keyword>
<dbReference type="PROSITE" id="PS50240">
    <property type="entry name" value="TRYPSIN_DOM"/>
    <property type="match status" value="3"/>
</dbReference>
<evidence type="ECO:0000259" key="4">
    <source>
        <dbReference type="PROSITE" id="PS50240"/>
    </source>
</evidence>
<evidence type="ECO:0000256" key="3">
    <source>
        <dbReference type="SAM" id="SignalP"/>
    </source>
</evidence>
<feature type="domain" description="Peptidase S1" evidence="4">
    <location>
        <begin position="95"/>
        <end position="365"/>
    </location>
</feature>
<protein>
    <recommendedName>
        <fullName evidence="4">Peptidase S1 domain-containing protein</fullName>
    </recommendedName>
</protein>
<proteinExistence type="inferred from homology"/>
<feature type="chain" id="PRO_5041272872" description="Peptidase S1 domain-containing protein" evidence="3">
    <location>
        <begin position="18"/>
        <end position="920"/>
    </location>
</feature>
<evidence type="ECO:0000313" key="6">
    <source>
        <dbReference type="Proteomes" id="UP001175271"/>
    </source>
</evidence>
<organism evidence="5 6">
    <name type="scientific">Steinernema hermaphroditum</name>
    <dbReference type="NCBI Taxonomy" id="289476"/>
    <lineage>
        <taxon>Eukaryota</taxon>
        <taxon>Metazoa</taxon>
        <taxon>Ecdysozoa</taxon>
        <taxon>Nematoda</taxon>
        <taxon>Chromadorea</taxon>
        <taxon>Rhabditida</taxon>
        <taxon>Tylenchina</taxon>
        <taxon>Panagrolaimomorpha</taxon>
        <taxon>Strongyloidoidea</taxon>
        <taxon>Steinernematidae</taxon>
        <taxon>Steinernema</taxon>
    </lineage>
</organism>
<dbReference type="InterPro" id="IPR001314">
    <property type="entry name" value="Peptidase_S1A"/>
</dbReference>
<dbReference type="InterPro" id="IPR001254">
    <property type="entry name" value="Trypsin_dom"/>
</dbReference>
<dbReference type="PANTHER" id="PTHR24256">
    <property type="entry name" value="TRYPTASE-RELATED"/>
    <property type="match status" value="1"/>
</dbReference>
<keyword evidence="6" id="KW-1185">Reference proteome</keyword>
<dbReference type="EMBL" id="JAUCMV010000002">
    <property type="protein sequence ID" value="KAK0415766.1"/>
    <property type="molecule type" value="Genomic_DNA"/>
</dbReference>
<feature type="domain" description="Peptidase S1" evidence="4">
    <location>
        <begin position="639"/>
        <end position="920"/>
    </location>
</feature>
<comment type="similarity">
    <text evidence="2">Belongs to the peptidase S1 family. CLIP subfamily.</text>
</comment>
<feature type="signal peptide" evidence="3">
    <location>
        <begin position="1"/>
        <end position="17"/>
    </location>
</feature>
<evidence type="ECO:0000256" key="1">
    <source>
        <dbReference type="ARBA" id="ARBA00023157"/>
    </source>
</evidence>
<dbReference type="SUPFAM" id="SSF50494">
    <property type="entry name" value="Trypsin-like serine proteases"/>
    <property type="match status" value="3"/>
</dbReference>
<dbReference type="InterPro" id="IPR018114">
    <property type="entry name" value="TRYPSIN_HIS"/>
</dbReference>